<gene>
    <name evidence="11" type="ORF">Baya_9642</name>
</gene>
<dbReference type="GO" id="GO:0005886">
    <property type="term" value="C:plasma membrane"/>
    <property type="evidence" value="ECO:0007669"/>
    <property type="project" value="UniProtKB-SubCell"/>
</dbReference>
<evidence type="ECO:0000256" key="10">
    <source>
        <dbReference type="ARBA" id="ARBA00023288"/>
    </source>
</evidence>
<dbReference type="InterPro" id="IPR001863">
    <property type="entry name" value="Glypican"/>
</dbReference>
<comment type="similarity">
    <text evidence="2">Belongs to the glypican family.</text>
</comment>
<evidence type="ECO:0000256" key="8">
    <source>
        <dbReference type="ARBA" id="ARBA00023180"/>
    </source>
</evidence>
<keyword evidence="6" id="KW-0654">Proteoglycan</keyword>
<evidence type="ECO:0000256" key="4">
    <source>
        <dbReference type="ARBA" id="ARBA00022622"/>
    </source>
</evidence>
<dbReference type="AlphaFoldDB" id="A0A556UXS8"/>
<comment type="caution">
    <text evidence="11">The sequence shown here is derived from an EMBL/GenBank/DDBJ whole genome shotgun (WGS) entry which is preliminary data.</text>
</comment>
<evidence type="ECO:0000256" key="2">
    <source>
        <dbReference type="ARBA" id="ARBA00010260"/>
    </source>
</evidence>
<dbReference type="GO" id="GO:0098552">
    <property type="term" value="C:side of membrane"/>
    <property type="evidence" value="ECO:0007669"/>
    <property type="project" value="UniProtKB-KW"/>
</dbReference>
<dbReference type="Proteomes" id="UP000319801">
    <property type="component" value="Unassembled WGS sequence"/>
</dbReference>
<keyword evidence="5" id="KW-0732">Signal</keyword>
<dbReference type="GO" id="GO:0009966">
    <property type="term" value="P:regulation of signal transduction"/>
    <property type="evidence" value="ECO:0007669"/>
    <property type="project" value="InterPro"/>
</dbReference>
<keyword evidence="4" id="KW-0336">GPI-anchor</keyword>
<sequence length="133" mass="15000">MISPELCMYPFWMLNVTCFTRDGSDLQVCQSKGLTCCSRKMEERYLLTAKQNLESNLQASSVQLKLLIIQNAALFQVFAVETDQRASPFSTSPFVLHSLEPLLAPPRANLAVSSCRKTRLKAHSFEVDFVKHS</sequence>
<evidence type="ECO:0000256" key="7">
    <source>
        <dbReference type="ARBA" id="ARBA00023136"/>
    </source>
</evidence>
<evidence type="ECO:0000256" key="1">
    <source>
        <dbReference type="ARBA" id="ARBA00004609"/>
    </source>
</evidence>
<keyword evidence="3" id="KW-1003">Cell membrane</keyword>
<accession>A0A556UXS8</accession>
<protein>
    <submittedName>
        <fullName evidence="11">Glypican-3</fullName>
    </submittedName>
</protein>
<name>A0A556UXS8_BAGYA</name>
<evidence type="ECO:0000313" key="12">
    <source>
        <dbReference type="Proteomes" id="UP000319801"/>
    </source>
</evidence>
<keyword evidence="12" id="KW-1185">Reference proteome</keyword>
<evidence type="ECO:0000256" key="9">
    <source>
        <dbReference type="ARBA" id="ARBA00023207"/>
    </source>
</evidence>
<evidence type="ECO:0000313" key="11">
    <source>
        <dbReference type="EMBL" id="TSP25417.1"/>
    </source>
</evidence>
<dbReference type="Pfam" id="PF01153">
    <property type="entry name" value="Glypican"/>
    <property type="match status" value="1"/>
</dbReference>
<keyword evidence="10" id="KW-0449">Lipoprotein</keyword>
<keyword evidence="7" id="KW-0472">Membrane</keyword>
<keyword evidence="9" id="KW-0357">Heparan sulfate</keyword>
<evidence type="ECO:0000256" key="3">
    <source>
        <dbReference type="ARBA" id="ARBA00022475"/>
    </source>
</evidence>
<evidence type="ECO:0000256" key="5">
    <source>
        <dbReference type="ARBA" id="ARBA00022729"/>
    </source>
</evidence>
<proteinExistence type="inferred from homology"/>
<keyword evidence="8" id="KW-0325">Glycoprotein</keyword>
<dbReference type="EMBL" id="VCAZ01000074">
    <property type="protein sequence ID" value="TSP25417.1"/>
    <property type="molecule type" value="Genomic_DNA"/>
</dbReference>
<dbReference type="OrthoDB" id="6380619at2759"/>
<evidence type="ECO:0000256" key="6">
    <source>
        <dbReference type="ARBA" id="ARBA00022974"/>
    </source>
</evidence>
<organism evidence="11 12">
    <name type="scientific">Bagarius yarrelli</name>
    <name type="common">Goonch</name>
    <name type="synonym">Bagrus yarrelli</name>
    <dbReference type="NCBI Taxonomy" id="175774"/>
    <lineage>
        <taxon>Eukaryota</taxon>
        <taxon>Metazoa</taxon>
        <taxon>Chordata</taxon>
        <taxon>Craniata</taxon>
        <taxon>Vertebrata</taxon>
        <taxon>Euteleostomi</taxon>
        <taxon>Actinopterygii</taxon>
        <taxon>Neopterygii</taxon>
        <taxon>Teleostei</taxon>
        <taxon>Ostariophysi</taxon>
        <taxon>Siluriformes</taxon>
        <taxon>Sisoridae</taxon>
        <taxon>Sisorinae</taxon>
        <taxon>Bagarius</taxon>
    </lineage>
</organism>
<reference evidence="11 12" key="1">
    <citation type="journal article" date="2019" name="Genome Biol. Evol.">
        <title>Whole-Genome Sequencing of the Giant Devil Catfish, Bagarius yarrelli.</title>
        <authorList>
            <person name="Jiang W."/>
            <person name="Lv Y."/>
            <person name="Cheng L."/>
            <person name="Yang K."/>
            <person name="Chao B."/>
            <person name="Wang X."/>
            <person name="Li Y."/>
            <person name="Pan X."/>
            <person name="You X."/>
            <person name="Zhang Y."/>
            <person name="Yang J."/>
            <person name="Li J."/>
            <person name="Zhang X."/>
            <person name="Liu S."/>
            <person name="Sun C."/>
            <person name="Yang J."/>
            <person name="Shi Q."/>
        </authorList>
    </citation>
    <scope>NUCLEOTIDE SEQUENCE [LARGE SCALE GENOMIC DNA]</scope>
    <source>
        <strain evidence="11">JWS20170419001</strain>
        <tissue evidence="11">Muscle</tissue>
    </source>
</reference>
<comment type="subcellular location">
    <subcellularLocation>
        <location evidence="1">Cell membrane</location>
        <topology evidence="1">Lipid-anchor</topology>
        <topology evidence="1">GPI-anchor</topology>
    </subcellularLocation>
</comment>